<dbReference type="SUPFAM" id="SSF53756">
    <property type="entry name" value="UDP-Glycosyltransferase/glycogen phosphorylase"/>
    <property type="match status" value="1"/>
</dbReference>
<evidence type="ECO:0000256" key="7">
    <source>
        <dbReference type="ARBA" id="ARBA00022968"/>
    </source>
</evidence>
<evidence type="ECO:0000259" key="14">
    <source>
        <dbReference type="Pfam" id="PF17039"/>
    </source>
</evidence>
<dbReference type="GO" id="GO:0032580">
    <property type="term" value="C:Golgi cisterna membrane"/>
    <property type="evidence" value="ECO:0007669"/>
    <property type="project" value="UniProtKB-SubCell"/>
</dbReference>
<evidence type="ECO:0000256" key="11">
    <source>
        <dbReference type="ARBA" id="ARBA00023180"/>
    </source>
</evidence>
<dbReference type="Proteomes" id="UP001201812">
    <property type="component" value="Unassembled WGS sequence"/>
</dbReference>
<dbReference type="InterPro" id="IPR031481">
    <property type="entry name" value="Glyco_tran_10_N"/>
</dbReference>
<dbReference type="EC" id="2.4.1.-" evidence="12"/>
<dbReference type="PANTHER" id="PTHR48438">
    <property type="entry name" value="ALPHA-(1,3)-FUCOSYLTRANSFERASE C-RELATED"/>
    <property type="match status" value="1"/>
</dbReference>
<dbReference type="InterPro" id="IPR038577">
    <property type="entry name" value="GT10-like_C_sf"/>
</dbReference>
<sequence>MPIMGKLFSTVFPPLDENECPYKCVYTDDRNRFADEAAIIIFHIRNFNASDLPQFNPDRLNVFFLLESPVHSGSAYQNHQNYFNITMTYRRDSDIFLPNENAFTRIIPNKTTMDDIWREEDIRKIIGKKTKIALQVVSNCYTLSAREEYITELAKDLNITRYGDCTSQKLCPGQPCLYEKLEDHFFYIAFENSICRHYVTEKFWNLKRIIVPVVLSRMPFQGLDIPEDSYIAAEDFETPKALANYLLYLRNNLEEYMSNLYFLSSKPGTSHGSKGTAKDKGIIPFVNCFIIIANTNEHLPVRKEESYKVCFNYAPLVIHSRLPDRLLFGIAQRCSCISKHFGDFY</sequence>
<keyword evidence="8" id="KW-1133">Transmembrane helix</keyword>
<name>A0AAD4NJQ4_9BILA</name>
<evidence type="ECO:0000256" key="9">
    <source>
        <dbReference type="ARBA" id="ARBA00023034"/>
    </source>
</evidence>
<accession>A0AAD4NJQ4</accession>
<comment type="caution">
    <text evidence="15">The sequence shown here is derived from an EMBL/GenBank/DDBJ whole genome shotgun (WGS) entry which is preliminary data.</text>
</comment>
<dbReference type="EMBL" id="JAKKPZ010000001">
    <property type="protein sequence ID" value="KAI1728125.1"/>
    <property type="molecule type" value="Genomic_DNA"/>
</dbReference>
<dbReference type="Pfam" id="PF17039">
    <property type="entry name" value="Glyco_tran_10_N"/>
    <property type="match status" value="1"/>
</dbReference>
<evidence type="ECO:0000256" key="2">
    <source>
        <dbReference type="ARBA" id="ARBA00004922"/>
    </source>
</evidence>
<dbReference type="InterPro" id="IPR055270">
    <property type="entry name" value="Glyco_tran_10_C"/>
</dbReference>
<keyword evidence="9 12" id="KW-0333">Golgi apparatus</keyword>
<evidence type="ECO:0000313" key="15">
    <source>
        <dbReference type="EMBL" id="KAI1728125.1"/>
    </source>
</evidence>
<evidence type="ECO:0000256" key="1">
    <source>
        <dbReference type="ARBA" id="ARBA00004447"/>
    </source>
</evidence>
<evidence type="ECO:0000256" key="8">
    <source>
        <dbReference type="ARBA" id="ARBA00022989"/>
    </source>
</evidence>
<dbReference type="AlphaFoldDB" id="A0AAD4NJQ4"/>
<keyword evidence="10" id="KW-0472">Membrane</keyword>
<dbReference type="Gene3D" id="3.40.50.11660">
    <property type="entry name" value="Glycosyl transferase family 10, C-terminal domain"/>
    <property type="match status" value="1"/>
</dbReference>
<dbReference type="GO" id="GO:0008417">
    <property type="term" value="F:fucosyltransferase activity"/>
    <property type="evidence" value="ECO:0007669"/>
    <property type="project" value="InterPro"/>
</dbReference>
<evidence type="ECO:0000256" key="5">
    <source>
        <dbReference type="ARBA" id="ARBA00022679"/>
    </source>
</evidence>
<keyword evidence="5 12" id="KW-0808">Transferase</keyword>
<gene>
    <name evidence="15" type="ORF">DdX_00281</name>
</gene>
<evidence type="ECO:0000256" key="4">
    <source>
        <dbReference type="ARBA" id="ARBA00022676"/>
    </source>
</evidence>
<proteinExistence type="inferred from homology"/>
<evidence type="ECO:0000259" key="13">
    <source>
        <dbReference type="Pfam" id="PF00852"/>
    </source>
</evidence>
<evidence type="ECO:0000256" key="12">
    <source>
        <dbReference type="RuleBase" id="RU003832"/>
    </source>
</evidence>
<comment type="pathway">
    <text evidence="2">Protein modification; protein glycosylation.</text>
</comment>
<feature type="domain" description="Fucosyltransferase C-terminal" evidence="13">
    <location>
        <begin position="128"/>
        <end position="258"/>
    </location>
</feature>
<comment type="subcellular location">
    <subcellularLocation>
        <location evidence="1 12">Golgi apparatus</location>
        <location evidence="1 12">Golgi stack membrane</location>
        <topology evidence="1 12">Single-pass type II membrane protein</topology>
    </subcellularLocation>
</comment>
<evidence type="ECO:0000256" key="6">
    <source>
        <dbReference type="ARBA" id="ARBA00022692"/>
    </source>
</evidence>
<keyword evidence="4 12" id="KW-0328">Glycosyltransferase</keyword>
<evidence type="ECO:0000256" key="3">
    <source>
        <dbReference type="ARBA" id="ARBA00008919"/>
    </source>
</evidence>
<dbReference type="FunFam" id="3.40.50.11660:FF:000002">
    <property type="entry name" value="Alpha-(1,3)-fucosyltransferase"/>
    <property type="match status" value="1"/>
</dbReference>
<reference evidence="15" key="1">
    <citation type="submission" date="2022-01" db="EMBL/GenBank/DDBJ databases">
        <title>Genome Sequence Resource for Two Populations of Ditylenchus destructor, the Migratory Endoparasitic Phytonematode.</title>
        <authorList>
            <person name="Zhang H."/>
            <person name="Lin R."/>
            <person name="Xie B."/>
        </authorList>
    </citation>
    <scope>NUCLEOTIDE SEQUENCE</scope>
    <source>
        <strain evidence="15">BazhouSP</strain>
    </source>
</reference>
<keyword evidence="16" id="KW-1185">Reference proteome</keyword>
<dbReference type="PANTHER" id="PTHR48438:SF1">
    <property type="entry name" value="ALPHA-(1,3)-FUCOSYLTRANSFERASE C-RELATED"/>
    <property type="match status" value="1"/>
</dbReference>
<keyword evidence="6 12" id="KW-0812">Transmembrane</keyword>
<feature type="domain" description="Fucosyltransferase N-terminal" evidence="14">
    <location>
        <begin position="19"/>
        <end position="98"/>
    </location>
</feature>
<comment type="similarity">
    <text evidence="3 12">Belongs to the glycosyltransferase 10 family.</text>
</comment>
<evidence type="ECO:0000313" key="16">
    <source>
        <dbReference type="Proteomes" id="UP001201812"/>
    </source>
</evidence>
<evidence type="ECO:0000256" key="10">
    <source>
        <dbReference type="ARBA" id="ARBA00023136"/>
    </source>
</evidence>
<dbReference type="InterPro" id="IPR001503">
    <property type="entry name" value="Glyco_trans_10"/>
</dbReference>
<keyword evidence="11" id="KW-0325">Glycoprotein</keyword>
<keyword evidence="7" id="KW-0735">Signal-anchor</keyword>
<protein>
    <recommendedName>
        <fullName evidence="12">Fucosyltransferase</fullName>
        <ecNumber evidence="12">2.4.1.-</ecNumber>
    </recommendedName>
</protein>
<dbReference type="Pfam" id="PF00852">
    <property type="entry name" value="Glyco_transf_10"/>
    <property type="match status" value="1"/>
</dbReference>
<organism evidence="15 16">
    <name type="scientific">Ditylenchus destructor</name>
    <dbReference type="NCBI Taxonomy" id="166010"/>
    <lineage>
        <taxon>Eukaryota</taxon>
        <taxon>Metazoa</taxon>
        <taxon>Ecdysozoa</taxon>
        <taxon>Nematoda</taxon>
        <taxon>Chromadorea</taxon>
        <taxon>Rhabditida</taxon>
        <taxon>Tylenchina</taxon>
        <taxon>Tylenchomorpha</taxon>
        <taxon>Sphaerularioidea</taxon>
        <taxon>Anguinidae</taxon>
        <taxon>Anguininae</taxon>
        <taxon>Ditylenchus</taxon>
    </lineage>
</organism>